<evidence type="ECO:0000256" key="3">
    <source>
        <dbReference type="ARBA" id="ARBA00023136"/>
    </source>
</evidence>
<dbReference type="Pfam" id="PF01547">
    <property type="entry name" value="SBP_bac_1"/>
    <property type="match status" value="1"/>
</dbReference>
<sequence length="430" mass="48198">MKNKKLISLVIVSVLALSMVLSACSSSTKTGGNNEPSGKETTIRFSTWYGPGDIEIWKEVIKRFEADHPTIKVKFEPLEWDTYWQKIQTQLASKAAPDVIGMHVGVVYGYAEKDQLESLNSYLETGEHKIDELPESLAAEGQWPKDDPQQYALPWHFTGGALFVNLTAFKEAGIEYPEQGWTLDEFTEAAGKLTTSTRFGFLTPSFSMNAGLMGAFGTEPTTADKLHSNYNSPEVLEYKTWLHDLIYKYKVAPNPKDVDGKVDPFIAGKVAMSLGGAWNFPVYRKIENFDWDIAPMPTRDGVSKTYAGPDMLSLPKDGKNKEAAWEFIQFAVFDDKAQEILRNTGLPMLKKDLADDTVINEIAQQKPAHIKLFLEGATTDGVGYAFTKKFFEIAKLENDADVKIMQNPNPDIKKELENLHSLVNKEFEKK</sequence>
<keyword evidence="8" id="KW-1185">Reference proteome</keyword>
<reference evidence="7 8" key="1">
    <citation type="submission" date="2024-09" db="EMBL/GenBank/DDBJ databases">
        <authorList>
            <person name="Sun Q."/>
            <person name="Mori K."/>
        </authorList>
    </citation>
    <scope>NUCLEOTIDE SEQUENCE [LARGE SCALE GENOMIC DNA]</scope>
    <source>
        <strain evidence="7 8">CCM 4839</strain>
    </source>
</reference>
<keyword evidence="4" id="KW-0564">Palmitate</keyword>
<keyword evidence="3" id="KW-0472">Membrane</keyword>
<dbReference type="RefSeq" id="WP_204817550.1">
    <property type="nucleotide sequence ID" value="NZ_JANHOF010000002.1"/>
</dbReference>
<dbReference type="PANTHER" id="PTHR43649:SF33">
    <property type="entry name" value="POLYGALACTURONAN_RHAMNOGALACTURONAN-BINDING PROTEIN YTCQ"/>
    <property type="match status" value="1"/>
</dbReference>
<dbReference type="CDD" id="cd13585">
    <property type="entry name" value="PBP2_TMBP_like"/>
    <property type="match status" value="1"/>
</dbReference>
<dbReference type="PANTHER" id="PTHR43649">
    <property type="entry name" value="ARABINOSE-BINDING PROTEIN-RELATED"/>
    <property type="match status" value="1"/>
</dbReference>
<proteinExistence type="predicted"/>
<comment type="caution">
    <text evidence="7">The sequence shown here is derived from an EMBL/GenBank/DDBJ whole genome shotgun (WGS) entry which is preliminary data.</text>
</comment>
<organism evidence="7 8">
    <name type="scientific">Paenibacillus mendelii</name>
    <dbReference type="NCBI Taxonomy" id="206163"/>
    <lineage>
        <taxon>Bacteria</taxon>
        <taxon>Bacillati</taxon>
        <taxon>Bacillota</taxon>
        <taxon>Bacilli</taxon>
        <taxon>Bacillales</taxon>
        <taxon>Paenibacillaceae</taxon>
        <taxon>Paenibacillus</taxon>
    </lineage>
</organism>
<dbReference type="Gene3D" id="3.40.190.10">
    <property type="entry name" value="Periplasmic binding protein-like II"/>
    <property type="match status" value="1"/>
</dbReference>
<dbReference type="EMBL" id="JBHLVF010000047">
    <property type="protein sequence ID" value="MFC0395873.1"/>
    <property type="molecule type" value="Genomic_DNA"/>
</dbReference>
<evidence type="ECO:0000313" key="8">
    <source>
        <dbReference type="Proteomes" id="UP001589818"/>
    </source>
</evidence>
<dbReference type="PROSITE" id="PS51257">
    <property type="entry name" value="PROKAR_LIPOPROTEIN"/>
    <property type="match status" value="1"/>
</dbReference>
<protein>
    <submittedName>
        <fullName evidence="7">ABC transporter substrate-binding protein</fullName>
    </submittedName>
</protein>
<evidence type="ECO:0000256" key="5">
    <source>
        <dbReference type="ARBA" id="ARBA00023288"/>
    </source>
</evidence>
<accession>A0ABV6JIY2</accession>
<evidence type="ECO:0000256" key="4">
    <source>
        <dbReference type="ARBA" id="ARBA00023139"/>
    </source>
</evidence>
<dbReference type="SUPFAM" id="SSF53850">
    <property type="entry name" value="Periplasmic binding protein-like II"/>
    <property type="match status" value="1"/>
</dbReference>
<dbReference type="InterPro" id="IPR050490">
    <property type="entry name" value="Bact_solute-bd_prot1"/>
</dbReference>
<dbReference type="InterPro" id="IPR006059">
    <property type="entry name" value="SBP"/>
</dbReference>
<feature type="chain" id="PRO_5047145057" evidence="6">
    <location>
        <begin position="24"/>
        <end position="430"/>
    </location>
</feature>
<keyword evidence="2 6" id="KW-0732">Signal</keyword>
<evidence type="ECO:0000313" key="7">
    <source>
        <dbReference type="EMBL" id="MFC0395873.1"/>
    </source>
</evidence>
<evidence type="ECO:0000256" key="1">
    <source>
        <dbReference type="ARBA" id="ARBA00022475"/>
    </source>
</evidence>
<keyword evidence="1" id="KW-1003">Cell membrane</keyword>
<dbReference type="Proteomes" id="UP001589818">
    <property type="component" value="Unassembled WGS sequence"/>
</dbReference>
<gene>
    <name evidence="7" type="ORF">ACFFJ8_31430</name>
</gene>
<evidence type="ECO:0000256" key="2">
    <source>
        <dbReference type="ARBA" id="ARBA00022729"/>
    </source>
</evidence>
<feature type="signal peptide" evidence="6">
    <location>
        <begin position="1"/>
        <end position="23"/>
    </location>
</feature>
<keyword evidence="5" id="KW-0449">Lipoprotein</keyword>
<name>A0ABV6JIY2_9BACL</name>
<evidence type="ECO:0000256" key="6">
    <source>
        <dbReference type="SAM" id="SignalP"/>
    </source>
</evidence>